<evidence type="ECO:0000313" key="8">
    <source>
        <dbReference type="Proteomes" id="UP000658127"/>
    </source>
</evidence>
<dbReference type="EMBL" id="BMNE01000014">
    <property type="protein sequence ID" value="GGO00091.1"/>
    <property type="molecule type" value="Genomic_DNA"/>
</dbReference>
<name>A0ABQ2L259_9NOCA</name>
<keyword evidence="4" id="KW-0274">FAD</keyword>
<dbReference type="InterPro" id="IPR020946">
    <property type="entry name" value="Flavin_mOase-like"/>
</dbReference>
<evidence type="ECO:0000256" key="4">
    <source>
        <dbReference type="ARBA" id="ARBA00022827"/>
    </source>
</evidence>
<dbReference type="Gene3D" id="3.50.50.60">
    <property type="entry name" value="FAD/NAD(P)-binding domain"/>
    <property type="match status" value="2"/>
</dbReference>
<evidence type="ECO:0000313" key="7">
    <source>
        <dbReference type="EMBL" id="GGO00091.1"/>
    </source>
</evidence>
<keyword evidence="6 7" id="KW-0503">Monooxygenase</keyword>
<protein>
    <submittedName>
        <fullName evidence="7">Flavin-binding monooxygenase</fullName>
    </submittedName>
</protein>
<evidence type="ECO:0000256" key="2">
    <source>
        <dbReference type="ARBA" id="ARBA00010139"/>
    </source>
</evidence>
<dbReference type="GO" id="GO:0004497">
    <property type="term" value="F:monooxygenase activity"/>
    <property type="evidence" value="ECO:0007669"/>
    <property type="project" value="UniProtKB-KW"/>
</dbReference>
<dbReference type="PANTHER" id="PTHR43872:SF1">
    <property type="entry name" value="MONOOXYGENASE, PUTATIVE (AFU_ORTHOLOGUE AFUA_8G02570)-RELATED"/>
    <property type="match status" value="1"/>
</dbReference>
<dbReference type="RefSeq" id="WP_189034676.1">
    <property type="nucleotide sequence ID" value="NZ_BMNE01000014.1"/>
</dbReference>
<keyword evidence="8" id="KW-1185">Reference proteome</keyword>
<keyword evidence="3" id="KW-0285">Flavoprotein</keyword>
<reference evidence="8" key="1">
    <citation type="journal article" date="2019" name="Int. J. Syst. Evol. Microbiol.">
        <title>The Global Catalogue of Microorganisms (GCM) 10K type strain sequencing project: providing services to taxonomists for standard genome sequencing and annotation.</title>
        <authorList>
            <consortium name="The Broad Institute Genomics Platform"/>
            <consortium name="The Broad Institute Genome Sequencing Center for Infectious Disease"/>
            <person name="Wu L."/>
            <person name="Ma J."/>
        </authorList>
    </citation>
    <scope>NUCLEOTIDE SEQUENCE [LARGE SCALE GENOMIC DNA]</scope>
    <source>
        <strain evidence="8">CGMCC 4.7329</strain>
    </source>
</reference>
<dbReference type="PANTHER" id="PTHR43872">
    <property type="entry name" value="MONOOXYGENASE, PUTATIVE (AFU_ORTHOLOGUE AFUA_8G02570)-RELATED"/>
    <property type="match status" value="1"/>
</dbReference>
<evidence type="ECO:0000256" key="1">
    <source>
        <dbReference type="ARBA" id="ARBA00001974"/>
    </source>
</evidence>
<evidence type="ECO:0000256" key="6">
    <source>
        <dbReference type="ARBA" id="ARBA00023033"/>
    </source>
</evidence>
<dbReference type="Pfam" id="PF13450">
    <property type="entry name" value="NAD_binding_8"/>
    <property type="match status" value="1"/>
</dbReference>
<sequence length="516" mass="56503">MATSIAPAAATTFEHVDVLVVGAGISGISTAYHLKHQQPGRTFAIVEARNSLGGTWDLFRYPGLRSDSDLQTFGFGFKPWRGDNAIADAHEIVDYLQETLEENDLARHLHLGHKVSKADFSSADQRWLVTLERACDGAQFDVTAGMLFSAAGYYDYDQGYSPQFVGREDFGGQIIHPQHWPDDLDYSGKNVVVIGSGATAVTIVPNIAAAAGHVTMLQRSPSYVLPIPRQDPIANTLRRLLPEKIAYSLTRGINIRKANLLYKGSQRFPKQMRALVRKVNTAALPEGYDVDTHFSPAYNPWDQRMCMVPDGDLFKAISDGRASVATDEIVRFTKSGILLESGEELAADIVVTATGLNMVPFGKIALAVDGAQIELPDHVVYKTLMLSDVPNFAFTVGYVNNSWTLKADLVAQWFCRLLAHMDQNGYSTVTPVVAQASMPLSDYIAMDTGYINRGMPLFPKQGDSGPWLAPQDFNRDRVVLGKDPIEDPELRFSFAELPQTDLHDVAAPVVGAGVAK</sequence>
<evidence type="ECO:0000256" key="3">
    <source>
        <dbReference type="ARBA" id="ARBA00022630"/>
    </source>
</evidence>
<comment type="caution">
    <text evidence="7">The sequence shown here is derived from an EMBL/GenBank/DDBJ whole genome shotgun (WGS) entry which is preliminary data.</text>
</comment>
<keyword evidence="5" id="KW-0560">Oxidoreductase</keyword>
<comment type="similarity">
    <text evidence="2">Belongs to the FAD-binding monooxygenase family.</text>
</comment>
<dbReference type="Pfam" id="PF00743">
    <property type="entry name" value="FMO-like"/>
    <property type="match status" value="1"/>
</dbReference>
<dbReference type="InterPro" id="IPR051820">
    <property type="entry name" value="FAD-binding_MO"/>
</dbReference>
<accession>A0ABQ2L259</accession>
<dbReference type="InterPro" id="IPR036188">
    <property type="entry name" value="FAD/NAD-bd_sf"/>
</dbReference>
<dbReference type="Proteomes" id="UP000658127">
    <property type="component" value="Unassembled WGS sequence"/>
</dbReference>
<organism evidence="7 8">
    <name type="scientific">Nocardia rhizosphaerihabitans</name>
    <dbReference type="NCBI Taxonomy" id="1691570"/>
    <lineage>
        <taxon>Bacteria</taxon>
        <taxon>Bacillati</taxon>
        <taxon>Actinomycetota</taxon>
        <taxon>Actinomycetes</taxon>
        <taxon>Mycobacteriales</taxon>
        <taxon>Nocardiaceae</taxon>
        <taxon>Nocardia</taxon>
    </lineage>
</organism>
<evidence type="ECO:0000256" key="5">
    <source>
        <dbReference type="ARBA" id="ARBA00023002"/>
    </source>
</evidence>
<proteinExistence type="inferred from homology"/>
<gene>
    <name evidence="7" type="ORF">GCM10011610_68730</name>
</gene>
<comment type="cofactor">
    <cofactor evidence="1">
        <name>FAD</name>
        <dbReference type="ChEBI" id="CHEBI:57692"/>
    </cofactor>
</comment>
<dbReference type="SUPFAM" id="SSF51905">
    <property type="entry name" value="FAD/NAD(P)-binding domain"/>
    <property type="match status" value="1"/>
</dbReference>